<feature type="compositionally biased region" description="Low complexity" evidence="1">
    <location>
        <begin position="28"/>
        <end position="38"/>
    </location>
</feature>
<feature type="region of interest" description="Disordered" evidence="1">
    <location>
        <begin position="21"/>
        <end position="49"/>
    </location>
</feature>
<evidence type="ECO:0000313" key="2">
    <source>
        <dbReference type="EMBL" id="CAK9171439.1"/>
    </source>
</evidence>
<proteinExistence type="predicted"/>
<sequence length="96" mass="10490">MEHADVTQNLNASLLIPVADSVDDDASSKPSSSAFSSHHSGREEAHSRYRNIANIPSCKVTNAVVECFKNRSSTGLYNHRSCPRTVLNRHPKGISI</sequence>
<gene>
    <name evidence="2" type="ORF">ILEXP_LOCUS40997</name>
</gene>
<accession>A0ABC8TPP6</accession>
<reference evidence="2 3" key="1">
    <citation type="submission" date="2024-02" db="EMBL/GenBank/DDBJ databases">
        <authorList>
            <person name="Vignale AGUSTIN F."/>
            <person name="Sosa J E."/>
            <person name="Modenutti C."/>
        </authorList>
    </citation>
    <scope>NUCLEOTIDE SEQUENCE [LARGE SCALE GENOMIC DNA]</scope>
</reference>
<protein>
    <submittedName>
        <fullName evidence="2">Uncharacterized protein</fullName>
    </submittedName>
</protein>
<evidence type="ECO:0000313" key="3">
    <source>
        <dbReference type="Proteomes" id="UP001642360"/>
    </source>
</evidence>
<dbReference type="Proteomes" id="UP001642360">
    <property type="component" value="Unassembled WGS sequence"/>
</dbReference>
<organism evidence="2 3">
    <name type="scientific">Ilex paraguariensis</name>
    <name type="common">yerba mate</name>
    <dbReference type="NCBI Taxonomy" id="185542"/>
    <lineage>
        <taxon>Eukaryota</taxon>
        <taxon>Viridiplantae</taxon>
        <taxon>Streptophyta</taxon>
        <taxon>Embryophyta</taxon>
        <taxon>Tracheophyta</taxon>
        <taxon>Spermatophyta</taxon>
        <taxon>Magnoliopsida</taxon>
        <taxon>eudicotyledons</taxon>
        <taxon>Gunneridae</taxon>
        <taxon>Pentapetalae</taxon>
        <taxon>asterids</taxon>
        <taxon>campanulids</taxon>
        <taxon>Aquifoliales</taxon>
        <taxon>Aquifoliaceae</taxon>
        <taxon>Ilex</taxon>
    </lineage>
</organism>
<comment type="caution">
    <text evidence="2">The sequence shown here is derived from an EMBL/GenBank/DDBJ whole genome shotgun (WGS) entry which is preliminary data.</text>
</comment>
<name>A0ABC8TPP6_9AQUA</name>
<dbReference type="AlphaFoldDB" id="A0ABC8TPP6"/>
<evidence type="ECO:0000256" key="1">
    <source>
        <dbReference type="SAM" id="MobiDB-lite"/>
    </source>
</evidence>
<dbReference type="EMBL" id="CAUOFW020005733">
    <property type="protein sequence ID" value="CAK9171439.1"/>
    <property type="molecule type" value="Genomic_DNA"/>
</dbReference>
<keyword evidence="3" id="KW-1185">Reference proteome</keyword>